<reference evidence="1" key="1">
    <citation type="submission" date="2022-12" db="EMBL/GenBank/DDBJ databases">
        <authorList>
            <person name="Alioto T."/>
            <person name="Alioto T."/>
            <person name="Gomez Garrido J."/>
        </authorList>
    </citation>
    <scope>NUCLEOTIDE SEQUENCE</scope>
</reference>
<dbReference type="EMBL" id="OX395135">
    <property type="protein sequence ID" value="CAI5785214.1"/>
    <property type="molecule type" value="Genomic_DNA"/>
</dbReference>
<gene>
    <name evidence="1" type="ORF">PODLI_1B005199</name>
</gene>
<proteinExistence type="predicted"/>
<accession>A0AA35PEE1</accession>
<dbReference type="Proteomes" id="UP001178461">
    <property type="component" value="Chromosome 10"/>
</dbReference>
<evidence type="ECO:0000313" key="1">
    <source>
        <dbReference type="EMBL" id="CAI5785214.1"/>
    </source>
</evidence>
<keyword evidence="2" id="KW-1185">Reference proteome</keyword>
<evidence type="ECO:0000313" key="2">
    <source>
        <dbReference type="Proteomes" id="UP001178461"/>
    </source>
</evidence>
<organism evidence="1 2">
    <name type="scientific">Podarcis lilfordi</name>
    <name type="common">Lilford's wall lizard</name>
    <dbReference type="NCBI Taxonomy" id="74358"/>
    <lineage>
        <taxon>Eukaryota</taxon>
        <taxon>Metazoa</taxon>
        <taxon>Chordata</taxon>
        <taxon>Craniata</taxon>
        <taxon>Vertebrata</taxon>
        <taxon>Euteleostomi</taxon>
        <taxon>Lepidosauria</taxon>
        <taxon>Squamata</taxon>
        <taxon>Bifurcata</taxon>
        <taxon>Unidentata</taxon>
        <taxon>Episquamata</taxon>
        <taxon>Laterata</taxon>
        <taxon>Lacertibaenia</taxon>
        <taxon>Lacertidae</taxon>
        <taxon>Podarcis</taxon>
    </lineage>
</organism>
<sequence>MPCRGNRGLSILGLRQSASSMMSCCSKQSCMEELHSFLYTPAEGNVEVIMTPALELLPPIRGQEGLLVALLGGAVPAGFVAPFSRMGYEVSVLPSSGTLLFPSILHLLCAGYLHCQKAPSLWLLEACQRTLLNGSLTGHDLFRGGSWAGKTVFVGRTLPTPDLSEIINCQAKAEAPQCLRLALLLGL</sequence>
<name>A0AA35PEE1_9SAUR</name>
<dbReference type="AlphaFoldDB" id="A0AA35PEE1"/>
<protein>
    <submittedName>
        <fullName evidence="1">Uncharacterized protein</fullName>
    </submittedName>
</protein>